<name>A0ABV1AK55_9FIRM</name>
<accession>A0ABV1AK55</accession>
<sequence length="214" mass="23531">MSGLLMKDLELLKVNIKTYFIVFAVGIIYLFVQTDGSIFFISYMIFVSLSVTVGTISYDSYHHGMNFLMTLPFTRKEYVISKYLTAAGVTLAAGILSMIPGLLKAQSVSTRKEFLISTGAVMICAGIFLAILLPMRLKYEIEKSRILMVALIAVIFLLAAGGKKALELCKGSATLHLLNTFAGWQIAIAMIVVMVICMAVSVKVSEGIMERKEF</sequence>
<feature type="transmembrane region" description="Helical" evidence="1">
    <location>
        <begin position="12"/>
        <end position="32"/>
    </location>
</feature>
<reference evidence="2 3" key="1">
    <citation type="submission" date="2024-03" db="EMBL/GenBank/DDBJ databases">
        <title>Human intestinal bacterial collection.</title>
        <authorList>
            <person name="Pauvert C."/>
            <person name="Hitch T.C.A."/>
            <person name="Clavel T."/>
        </authorList>
    </citation>
    <scope>NUCLEOTIDE SEQUENCE [LARGE SCALE GENOMIC DNA]</scope>
    <source>
        <strain evidence="2 3">CLA-AA-H95</strain>
    </source>
</reference>
<feature type="transmembrane region" description="Helical" evidence="1">
    <location>
        <begin position="114"/>
        <end position="133"/>
    </location>
</feature>
<protein>
    <submittedName>
        <fullName evidence="2">ABC-2 transporter permease</fullName>
    </submittedName>
</protein>
<gene>
    <name evidence="2" type="ORF">WMO75_09425</name>
</gene>
<feature type="transmembrane region" description="Helical" evidence="1">
    <location>
        <begin position="79"/>
        <end position="102"/>
    </location>
</feature>
<dbReference type="Pfam" id="PF13346">
    <property type="entry name" value="ABC2_membrane_5"/>
    <property type="match status" value="1"/>
</dbReference>
<dbReference type="Proteomes" id="UP001446032">
    <property type="component" value="Unassembled WGS sequence"/>
</dbReference>
<feature type="transmembrane region" description="Helical" evidence="1">
    <location>
        <begin position="38"/>
        <end position="58"/>
    </location>
</feature>
<evidence type="ECO:0000313" key="3">
    <source>
        <dbReference type="Proteomes" id="UP001446032"/>
    </source>
</evidence>
<proteinExistence type="predicted"/>
<evidence type="ECO:0000313" key="2">
    <source>
        <dbReference type="EMBL" id="MEQ2358549.1"/>
    </source>
</evidence>
<organism evidence="2 3">
    <name type="scientific">Blautia intestinihominis</name>
    <dbReference type="NCBI Taxonomy" id="3133152"/>
    <lineage>
        <taxon>Bacteria</taxon>
        <taxon>Bacillati</taxon>
        <taxon>Bacillota</taxon>
        <taxon>Clostridia</taxon>
        <taxon>Lachnospirales</taxon>
        <taxon>Lachnospiraceae</taxon>
        <taxon>Blautia</taxon>
    </lineage>
</organism>
<comment type="caution">
    <text evidence="2">The sequence shown here is derived from an EMBL/GenBank/DDBJ whole genome shotgun (WGS) entry which is preliminary data.</text>
</comment>
<keyword evidence="1" id="KW-1133">Transmembrane helix</keyword>
<dbReference type="EMBL" id="JBBMEI010000025">
    <property type="protein sequence ID" value="MEQ2358549.1"/>
    <property type="molecule type" value="Genomic_DNA"/>
</dbReference>
<dbReference type="RefSeq" id="WP_349077946.1">
    <property type="nucleotide sequence ID" value="NZ_JBBMEI010000025.1"/>
</dbReference>
<dbReference type="InterPro" id="IPR025699">
    <property type="entry name" value="ABC2_memb-like"/>
</dbReference>
<keyword evidence="1" id="KW-0472">Membrane</keyword>
<keyword evidence="3" id="KW-1185">Reference proteome</keyword>
<evidence type="ECO:0000256" key="1">
    <source>
        <dbReference type="SAM" id="Phobius"/>
    </source>
</evidence>
<feature type="transmembrane region" description="Helical" evidence="1">
    <location>
        <begin position="182"/>
        <end position="202"/>
    </location>
</feature>
<keyword evidence="1" id="KW-0812">Transmembrane</keyword>
<feature type="transmembrane region" description="Helical" evidence="1">
    <location>
        <begin position="145"/>
        <end position="162"/>
    </location>
</feature>